<sequence length="353" mass="39144">MVMGLPQIEIVFRTLAASAIERSERGVISLILRDTKTAVKEYKSIDEVKDADFSANNIKHIKEAFYGTPSKVIAVPIAADGPVSEALTVLKGMYWNYLAMPEATAADVTDIVAFIKGQRTLKKKIFKAVLPNATGPDHEGIINFTTTGIKMKDGTDMTTEAFCVRLASVFAGLPFTRSATYYVFPDVASIQEIDDPDEAIDSGQLILVNDGKKVKIGRAVNSLVTFTPEKHREFSKIRIVEILDMVLEDIRETFENEYIGKYENSFQNKLMFVTVVNAYFQVLVIENVLEREGENRARINGPAQKLYLESMGKDTSEMSEGQILRANTGSNVFLAGNLSVLDAMEDLKFDIAI</sequence>
<dbReference type="Gene3D" id="3.40.50.11790">
    <property type="match status" value="1"/>
</dbReference>
<feature type="domain" description="Tail sheath protein subtilisin-like" evidence="2">
    <location>
        <begin position="85"/>
        <end position="222"/>
    </location>
</feature>
<dbReference type="AlphaFoldDB" id="A0A0D1XPC0"/>
<feature type="domain" description="Tail sheath protein C-terminal" evidence="3">
    <location>
        <begin position="230"/>
        <end position="295"/>
    </location>
</feature>
<organism evidence="4 5">
    <name type="scientific">Aneurinibacillus migulanus</name>
    <name type="common">Bacillus migulanus</name>
    <dbReference type="NCBI Taxonomy" id="47500"/>
    <lineage>
        <taxon>Bacteria</taxon>
        <taxon>Bacillati</taxon>
        <taxon>Bacillota</taxon>
        <taxon>Bacilli</taxon>
        <taxon>Bacillales</taxon>
        <taxon>Paenibacillaceae</taxon>
        <taxon>Aneurinibacillus group</taxon>
        <taxon>Aneurinibacillus</taxon>
    </lineage>
</organism>
<dbReference type="InterPro" id="IPR035089">
    <property type="entry name" value="Phage_sheath_subtilisin"/>
</dbReference>
<evidence type="ECO:0000313" key="4">
    <source>
        <dbReference type="EMBL" id="KON84282.1"/>
    </source>
</evidence>
<name>A0A0D1XPC0_ANEMI</name>
<dbReference type="InterPro" id="IPR020287">
    <property type="entry name" value="Tail_sheath_C"/>
</dbReference>
<gene>
    <name evidence="4" type="ORF">AF333_30585</name>
</gene>
<protein>
    <submittedName>
        <fullName evidence="4">Uncharacterized protein</fullName>
    </submittedName>
</protein>
<evidence type="ECO:0000259" key="3">
    <source>
        <dbReference type="Pfam" id="PF17482"/>
    </source>
</evidence>
<accession>A0A0D1XPC0</accession>
<evidence type="ECO:0000313" key="5">
    <source>
        <dbReference type="Proteomes" id="UP000037269"/>
    </source>
</evidence>
<dbReference type="EMBL" id="LGUG01000013">
    <property type="protein sequence ID" value="KON84282.1"/>
    <property type="molecule type" value="Genomic_DNA"/>
</dbReference>
<proteinExistence type="inferred from homology"/>
<keyword evidence="5" id="KW-1185">Reference proteome</keyword>
<dbReference type="Pfam" id="PF17482">
    <property type="entry name" value="Phage_sheath_1C"/>
    <property type="match status" value="1"/>
</dbReference>
<comment type="similarity">
    <text evidence="1">Belongs to the myoviridae tail sheath protein family.</text>
</comment>
<dbReference type="PATRIC" id="fig|47500.8.peg.6524"/>
<evidence type="ECO:0000256" key="1">
    <source>
        <dbReference type="ARBA" id="ARBA00008005"/>
    </source>
</evidence>
<dbReference type="STRING" id="47500.AF333_30585"/>
<evidence type="ECO:0000259" key="2">
    <source>
        <dbReference type="Pfam" id="PF04984"/>
    </source>
</evidence>
<reference evidence="4 5" key="1">
    <citation type="submission" date="2015-07" db="EMBL/GenBank/DDBJ databases">
        <title>Fjat-14205 dsm 2895.</title>
        <authorList>
            <person name="Liu B."/>
            <person name="Wang J."/>
            <person name="Zhu Y."/>
            <person name="Liu G."/>
            <person name="Chen Q."/>
            <person name="Chen Z."/>
            <person name="Lan J."/>
            <person name="Che J."/>
            <person name="Ge C."/>
            <person name="Shi H."/>
            <person name="Pan Z."/>
            <person name="Liu X."/>
        </authorList>
    </citation>
    <scope>NUCLEOTIDE SEQUENCE [LARGE SCALE GENOMIC DNA]</scope>
    <source>
        <strain evidence="4 5">DSM 2895</strain>
    </source>
</reference>
<dbReference type="Proteomes" id="UP000037269">
    <property type="component" value="Unassembled WGS sequence"/>
</dbReference>
<comment type="caution">
    <text evidence="4">The sequence shown here is derived from an EMBL/GenBank/DDBJ whole genome shotgun (WGS) entry which is preliminary data.</text>
</comment>
<dbReference type="Gene3D" id="3.30.1370.220">
    <property type="match status" value="1"/>
</dbReference>
<dbReference type="Pfam" id="PF04984">
    <property type="entry name" value="Phage_sheath_1"/>
    <property type="match status" value="1"/>
</dbReference>